<keyword evidence="3" id="KW-1185">Reference proteome</keyword>
<dbReference type="EMBL" id="JANPWB010000009">
    <property type="protein sequence ID" value="KAJ1151927.1"/>
    <property type="molecule type" value="Genomic_DNA"/>
</dbReference>
<dbReference type="Proteomes" id="UP001066276">
    <property type="component" value="Chromosome 5"/>
</dbReference>
<organism evidence="2 3">
    <name type="scientific">Pleurodeles waltl</name>
    <name type="common">Iberian ribbed newt</name>
    <dbReference type="NCBI Taxonomy" id="8319"/>
    <lineage>
        <taxon>Eukaryota</taxon>
        <taxon>Metazoa</taxon>
        <taxon>Chordata</taxon>
        <taxon>Craniata</taxon>
        <taxon>Vertebrata</taxon>
        <taxon>Euteleostomi</taxon>
        <taxon>Amphibia</taxon>
        <taxon>Batrachia</taxon>
        <taxon>Caudata</taxon>
        <taxon>Salamandroidea</taxon>
        <taxon>Salamandridae</taxon>
        <taxon>Pleurodelinae</taxon>
        <taxon>Pleurodeles</taxon>
    </lineage>
</organism>
<name>A0AAV7RJH6_PLEWA</name>
<protein>
    <submittedName>
        <fullName evidence="2">Uncharacterized protein</fullName>
    </submittedName>
</protein>
<feature type="region of interest" description="Disordered" evidence="1">
    <location>
        <begin position="11"/>
        <end position="103"/>
    </location>
</feature>
<evidence type="ECO:0000313" key="3">
    <source>
        <dbReference type="Proteomes" id="UP001066276"/>
    </source>
</evidence>
<proteinExistence type="predicted"/>
<evidence type="ECO:0000313" key="2">
    <source>
        <dbReference type="EMBL" id="KAJ1151927.1"/>
    </source>
</evidence>
<gene>
    <name evidence="2" type="ORF">NDU88_004706</name>
</gene>
<sequence length="103" mass="11621">MLLCGCRDECAPGTSGITRYPDDHRDVGGGCTGSTDREKGWRAVWQRRRNGAGRESGAWRRSGEEKQSEEKERSGEREWHEEKEEGGKAERGEGVERGEQPKE</sequence>
<accession>A0AAV7RJH6</accession>
<feature type="compositionally biased region" description="Basic and acidic residues" evidence="1">
    <location>
        <begin position="57"/>
        <end position="103"/>
    </location>
</feature>
<dbReference type="AlphaFoldDB" id="A0AAV7RJH6"/>
<evidence type="ECO:0000256" key="1">
    <source>
        <dbReference type="SAM" id="MobiDB-lite"/>
    </source>
</evidence>
<comment type="caution">
    <text evidence="2">The sequence shown here is derived from an EMBL/GenBank/DDBJ whole genome shotgun (WGS) entry which is preliminary data.</text>
</comment>
<reference evidence="2" key="1">
    <citation type="journal article" date="2022" name="bioRxiv">
        <title>Sequencing and chromosome-scale assembly of the giantPleurodeles waltlgenome.</title>
        <authorList>
            <person name="Brown T."/>
            <person name="Elewa A."/>
            <person name="Iarovenko S."/>
            <person name="Subramanian E."/>
            <person name="Araus A.J."/>
            <person name="Petzold A."/>
            <person name="Susuki M."/>
            <person name="Suzuki K.-i.T."/>
            <person name="Hayashi T."/>
            <person name="Toyoda A."/>
            <person name="Oliveira C."/>
            <person name="Osipova E."/>
            <person name="Leigh N.D."/>
            <person name="Simon A."/>
            <person name="Yun M.H."/>
        </authorList>
    </citation>
    <scope>NUCLEOTIDE SEQUENCE</scope>
    <source>
        <strain evidence="2">20211129_DDA</strain>
        <tissue evidence="2">Liver</tissue>
    </source>
</reference>